<reference evidence="2 3" key="1">
    <citation type="submission" date="2023-05" db="EMBL/GenBank/DDBJ databases">
        <title>Glutamicibacter sp. B1, complete genome.</title>
        <authorList>
            <person name="Long Y.H."/>
            <person name="Fang T."/>
            <person name="Li X.Y."/>
        </authorList>
    </citation>
    <scope>NUCLEOTIDE SEQUENCE [LARGE SCALE GENOMIC DNA]</scope>
    <source>
        <strain evidence="2 3">B1</strain>
    </source>
</reference>
<dbReference type="AlphaFoldDB" id="A0AAU6WFK5"/>
<evidence type="ECO:0000313" key="3">
    <source>
        <dbReference type="Proteomes" id="UP001486888"/>
    </source>
</evidence>
<proteinExistence type="predicted"/>
<gene>
    <name evidence="2" type="ORF">QMQ05_03450</name>
</gene>
<dbReference type="KEGG" id="gey:QMQ05_03450"/>
<evidence type="ECO:0008006" key="4">
    <source>
        <dbReference type="Google" id="ProtNLM"/>
    </source>
</evidence>
<dbReference type="Proteomes" id="UP001486888">
    <property type="component" value="Chromosome"/>
</dbReference>
<dbReference type="RefSeq" id="WP_345473036.1">
    <property type="nucleotide sequence ID" value="NZ_CP125942.1"/>
</dbReference>
<keyword evidence="3" id="KW-1185">Reference proteome</keyword>
<dbReference type="PROSITE" id="PS51257">
    <property type="entry name" value="PROKAR_LIPOPROTEIN"/>
    <property type="match status" value="1"/>
</dbReference>
<sequence length="198" mass="22025">MKRNALAAFALGLVLVITSCTNQGNSQSGETAEPRLATVASCDRPYVVSDGESIGKPEFIRVDKFYDQDMSKTLLDKKVTSSIQWDPQPEWDNRDEVLKAVDEVSPDPVKAQSFPFAESIESMLENSDQSPGFLGYYAATPLTYEFSVQCQNDQDNWYQLSFSTWTDSDLGIIDCNLKLDKDAPKVANEAYGAYCQES</sequence>
<feature type="chain" id="PRO_5043559949" description="Sensor domain-containing protein" evidence="1">
    <location>
        <begin position="23"/>
        <end position="198"/>
    </location>
</feature>
<evidence type="ECO:0000313" key="2">
    <source>
        <dbReference type="EMBL" id="XAO46602.1"/>
    </source>
</evidence>
<keyword evidence="1" id="KW-0732">Signal</keyword>
<evidence type="ECO:0000256" key="1">
    <source>
        <dbReference type="SAM" id="SignalP"/>
    </source>
</evidence>
<protein>
    <recommendedName>
        <fullName evidence="4">Sensor domain-containing protein</fullName>
    </recommendedName>
</protein>
<organism evidence="2 3">
    <name type="scientific">Glutamicibacter ectropisis</name>
    <dbReference type="NCBI Taxonomy" id="3046593"/>
    <lineage>
        <taxon>Bacteria</taxon>
        <taxon>Bacillati</taxon>
        <taxon>Actinomycetota</taxon>
        <taxon>Actinomycetes</taxon>
        <taxon>Micrococcales</taxon>
        <taxon>Micrococcaceae</taxon>
        <taxon>Glutamicibacter</taxon>
    </lineage>
</organism>
<name>A0AAU6WFK5_9MICC</name>
<feature type="signal peptide" evidence="1">
    <location>
        <begin position="1"/>
        <end position="22"/>
    </location>
</feature>
<dbReference type="EMBL" id="CP125942">
    <property type="protein sequence ID" value="XAO46602.1"/>
    <property type="molecule type" value="Genomic_DNA"/>
</dbReference>
<accession>A0AAU6WFK5</accession>